<evidence type="ECO:0000313" key="1">
    <source>
        <dbReference type="EMBL" id="EIW19193.1"/>
    </source>
</evidence>
<dbReference type="InterPro" id="IPR036412">
    <property type="entry name" value="HAD-like_sf"/>
</dbReference>
<dbReference type="PATRIC" id="fig|1149862.3.peg.1460"/>
<proteinExistence type="predicted"/>
<accession>I8RHF7</accession>
<dbReference type="PANTHER" id="PTHR43434:SF1">
    <property type="entry name" value="PHOSPHOGLYCOLATE PHOSPHATASE"/>
    <property type="match status" value="1"/>
</dbReference>
<dbReference type="Gene3D" id="1.10.150.240">
    <property type="entry name" value="Putative phosphatase, domain 2"/>
    <property type="match status" value="1"/>
</dbReference>
<dbReference type="GO" id="GO:0005829">
    <property type="term" value="C:cytosol"/>
    <property type="evidence" value="ECO:0007669"/>
    <property type="project" value="TreeGrafter"/>
</dbReference>
<dbReference type="Pfam" id="PF00702">
    <property type="entry name" value="Hydrolase"/>
    <property type="match status" value="1"/>
</dbReference>
<comment type="caution">
    <text evidence="1">The sequence shown here is derived from an EMBL/GenBank/DDBJ whole genome shotgun (WGS) entry which is preliminary data.</text>
</comment>
<protein>
    <submittedName>
        <fullName evidence="1">Haloacid dehalogenase domain protein hydrolase</fullName>
    </submittedName>
</protein>
<keyword evidence="2" id="KW-1185">Reference proteome</keyword>
<sequence length="231" mass="25801">MKILFWDIDGTLLKTAKAGLYAFEEAVSESLHTKIDFTTIKTAGMTDYYISHQILLLATGREPSVHEICNLVSLYEKVLPSHLAARKGHLTPSVKDILLYLQQQSDYTCLILTGNTEFGAKAKLRQYGLDGFFDFSSSAFCDNCYNRREISKQALTKLQQNYPQVPLDQVYVIGDTPNDIDCGKAIGAQTIAVATGRYSLEELQDHSPWWAVSTLPPPVEFAEHLGREGSF</sequence>
<evidence type="ECO:0000313" key="2">
    <source>
        <dbReference type="Proteomes" id="UP000004324"/>
    </source>
</evidence>
<dbReference type="GO" id="GO:0008967">
    <property type="term" value="F:phosphoglycolate phosphatase activity"/>
    <property type="evidence" value="ECO:0007669"/>
    <property type="project" value="TreeGrafter"/>
</dbReference>
<dbReference type="PANTHER" id="PTHR43434">
    <property type="entry name" value="PHOSPHOGLYCOLATE PHOSPHATASE"/>
    <property type="match status" value="1"/>
</dbReference>
<dbReference type="GO" id="GO:0006281">
    <property type="term" value="P:DNA repair"/>
    <property type="evidence" value="ECO:0007669"/>
    <property type="project" value="TreeGrafter"/>
</dbReference>
<dbReference type="RefSeq" id="WP_007932729.1">
    <property type="nucleotide sequence ID" value="NZ_AKVJ01000021.1"/>
</dbReference>
<dbReference type="AlphaFoldDB" id="I8RHF7"/>
<dbReference type="OrthoDB" id="9781769at2"/>
<dbReference type="InterPro" id="IPR050155">
    <property type="entry name" value="HAD-like_hydrolase_sf"/>
</dbReference>
<name>I8RHF7_9FIRM</name>
<dbReference type="InterPro" id="IPR023198">
    <property type="entry name" value="PGP-like_dom2"/>
</dbReference>
<gene>
    <name evidence="1" type="ORF">FB4_2903</name>
</gene>
<organism evidence="1 2">
    <name type="scientific">Pelosinus fermentans B4</name>
    <dbReference type="NCBI Taxonomy" id="1149862"/>
    <lineage>
        <taxon>Bacteria</taxon>
        <taxon>Bacillati</taxon>
        <taxon>Bacillota</taxon>
        <taxon>Negativicutes</taxon>
        <taxon>Selenomonadales</taxon>
        <taxon>Sporomusaceae</taxon>
        <taxon>Pelosinus</taxon>
    </lineage>
</organism>
<dbReference type="EMBL" id="AKVJ01000021">
    <property type="protein sequence ID" value="EIW19193.1"/>
    <property type="molecule type" value="Genomic_DNA"/>
</dbReference>
<dbReference type="Proteomes" id="UP000004324">
    <property type="component" value="Unassembled WGS sequence"/>
</dbReference>
<reference evidence="1 2" key="1">
    <citation type="journal article" date="2012" name="J. Bacteriol.">
        <title>Draft Genome Sequences for Two Metal-Reducing Pelosinus fermentans Strains Isolated from a Cr(VI)-Contaminated Site and for Type Strain R7.</title>
        <authorList>
            <person name="Brown S.D."/>
            <person name="Podar M."/>
            <person name="Klingeman D.M."/>
            <person name="Johnson C.M."/>
            <person name="Yang Z.K."/>
            <person name="Utturkar S.M."/>
            <person name="Land M.L."/>
            <person name="Mosher J.J."/>
            <person name="Hurt R.A.Jr."/>
            <person name="Phelps T.J."/>
            <person name="Palumbo A.V."/>
            <person name="Arkin A.P."/>
            <person name="Hazen T.C."/>
            <person name="Elias D.A."/>
        </authorList>
    </citation>
    <scope>NUCLEOTIDE SEQUENCE [LARGE SCALE GENOMIC DNA]</scope>
    <source>
        <strain evidence="1 2">B4</strain>
    </source>
</reference>
<dbReference type="Gene3D" id="3.40.50.1000">
    <property type="entry name" value="HAD superfamily/HAD-like"/>
    <property type="match status" value="1"/>
</dbReference>
<dbReference type="InterPro" id="IPR023214">
    <property type="entry name" value="HAD_sf"/>
</dbReference>
<keyword evidence="1" id="KW-0378">Hydrolase</keyword>
<dbReference type="SUPFAM" id="SSF56784">
    <property type="entry name" value="HAD-like"/>
    <property type="match status" value="1"/>
</dbReference>